<evidence type="ECO:0000256" key="9">
    <source>
        <dbReference type="ARBA" id="ARBA00023002"/>
    </source>
</evidence>
<keyword evidence="12" id="KW-0003">3Fe-4S</keyword>
<feature type="domain" description="4Fe-4S ferredoxin-type" evidence="16">
    <location>
        <begin position="196"/>
        <end position="225"/>
    </location>
</feature>
<organism evidence="17 18">
    <name type="scientific">Lautropia mirabilis ATCC 51599</name>
    <dbReference type="NCBI Taxonomy" id="887898"/>
    <lineage>
        <taxon>Bacteria</taxon>
        <taxon>Pseudomonadati</taxon>
        <taxon>Pseudomonadota</taxon>
        <taxon>Betaproteobacteria</taxon>
        <taxon>Burkholderiales</taxon>
        <taxon>Burkholderiaceae</taxon>
        <taxon>Lautropia</taxon>
    </lineage>
</organism>
<dbReference type="AlphaFoldDB" id="E7RW27"/>
<evidence type="ECO:0000256" key="2">
    <source>
        <dbReference type="ARBA" id="ARBA00001966"/>
    </source>
</evidence>
<evidence type="ECO:0000256" key="10">
    <source>
        <dbReference type="ARBA" id="ARBA00023004"/>
    </source>
</evidence>
<dbReference type="InterPro" id="IPR050573">
    <property type="entry name" value="SDH/FRD_Iron-Sulfur"/>
</dbReference>
<evidence type="ECO:0000256" key="15">
    <source>
        <dbReference type="SAM" id="MobiDB-lite"/>
    </source>
</evidence>
<keyword evidence="6" id="KW-0816">Tricarboxylic acid cycle</keyword>
<keyword evidence="10" id="KW-0408">Iron</keyword>
<evidence type="ECO:0000313" key="17">
    <source>
        <dbReference type="EMBL" id="EFV95510.1"/>
    </source>
</evidence>
<keyword evidence="9" id="KW-0560">Oxidoreductase</keyword>
<dbReference type="STRING" id="887898.HMPREF0551_0998"/>
<dbReference type="SUPFAM" id="SSF54292">
    <property type="entry name" value="2Fe-2S ferredoxin-like"/>
    <property type="match status" value="1"/>
</dbReference>
<evidence type="ECO:0000256" key="13">
    <source>
        <dbReference type="ARBA" id="ARBA00034078"/>
    </source>
</evidence>
<accession>E7RW27</accession>
<dbReference type="NCBIfam" id="NF004616">
    <property type="entry name" value="PRK05950.1"/>
    <property type="match status" value="1"/>
</dbReference>
<dbReference type="FunFam" id="1.10.1060.10:FF:000003">
    <property type="entry name" value="Succinate dehydrogenase iron-sulfur subunit"/>
    <property type="match status" value="1"/>
</dbReference>
<evidence type="ECO:0000256" key="11">
    <source>
        <dbReference type="ARBA" id="ARBA00023014"/>
    </source>
</evidence>
<dbReference type="InterPro" id="IPR012675">
    <property type="entry name" value="Beta-grasp_dom_sf"/>
</dbReference>
<dbReference type="Pfam" id="PF13085">
    <property type="entry name" value="Fer2_3"/>
    <property type="match status" value="1"/>
</dbReference>
<dbReference type="PANTHER" id="PTHR11921:SF29">
    <property type="entry name" value="SUCCINATE DEHYDROGENASE [UBIQUINONE] IRON-SULFUR SUBUNIT, MITOCHONDRIAL"/>
    <property type="match status" value="1"/>
</dbReference>
<dbReference type="GO" id="GO:0008177">
    <property type="term" value="F:succinate dehydrogenase (quinone) activity"/>
    <property type="evidence" value="ECO:0007669"/>
    <property type="project" value="UniProtKB-EC"/>
</dbReference>
<dbReference type="GO" id="GO:0006099">
    <property type="term" value="P:tricarboxylic acid cycle"/>
    <property type="evidence" value="ECO:0007669"/>
    <property type="project" value="UniProtKB-KW"/>
</dbReference>
<keyword evidence="7" id="KW-0001">2Fe-2S</keyword>
<dbReference type="GO" id="GO:0009055">
    <property type="term" value="F:electron transfer activity"/>
    <property type="evidence" value="ECO:0007669"/>
    <property type="project" value="InterPro"/>
</dbReference>
<evidence type="ECO:0000256" key="8">
    <source>
        <dbReference type="ARBA" id="ARBA00022723"/>
    </source>
</evidence>
<dbReference type="InterPro" id="IPR036010">
    <property type="entry name" value="2Fe-2S_ferredoxin-like_sf"/>
</dbReference>
<dbReference type="NCBIfam" id="NF009051">
    <property type="entry name" value="PRK12385.1"/>
    <property type="match status" value="1"/>
</dbReference>
<evidence type="ECO:0000256" key="5">
    <source>
        <dbReference type="ARBA" id="ARBA00022485"/>
    </source>
</evidence>
<dbReference type="InterPro" id="IPR006058">
    <property type="entry name" value="2Fe2S_fd_BS"/>
</dbReference>
<feature type="compositionally biased region" description="Low complexity" evidence="15">
    <location>
        <begin position="22"/>
        <end position="53"/>
    </location>
</feature>
<evidence type="ECO:0000256" key="14">
    <source>
        <dbReference type="ARBA" id="ARBA00066269"/>
    </source>
</evidence>
<evidence type="ECO:0000259" key="16">
    <source>
        <dbReference type="PROSITE" id="PS51379"/>
    </source>
</evidence>
<comment type="cofactor">
    <cofactor evidence="1">
        <name>[3Fe-4S] cluster</name>
        <dbReference type="ChEBI" id="CHEBI:21137"/>
    </cofactor>
</comment>
<dbReference type="InterPro" id="IPR004489">
    <property type="entry name" value="Succ_DH/fum_Rdtase_Fe-S"/>
</dbReference>
<dbReference type="PANTHER" id="PTHR11921">
    <property type="entry name" value="SUCCINATE DEHYDROGENASE IRON-SULFUR PROTEIN"/>
    <property type="match status" value="1"/>
</dbReference>
<keyword evidence="5" id="KW-0004">4Fe-4S</keyword>
<reference evidence="17 18" key="1">
    <citation type="submission" date="2010-12" db="EMBL/GenBank/DDBJ databases">
        <authorList>
            <person name="Muzny D."/>
            <person name="Qin X."/>
            <person name="Deng J."/>
            <person name="Jiang H."/>
            <person name="Liu Y."/>
            <person name="Qu J."/>
            <person name="Song X.-Z."/>
            <person name="Zhang L."/>
            <person name="Thornton R."/>
            <person name="Coyle M."/>
            <person name="Francisco L."/>
            <person name="Jackson L."/>
            <person name="Javaid M."/>
            <person name="Korchina V."/>
            <person name="Kovar C."/>
            <person name="Mata R."/>
            <person name="Mathew T."/>
            <person name="Ngo R."/>
            <person name="Nguyen L."/>
            <person name="Nguyen N."/>
            <person name="Okwuonu G."/>
            <person name="Ongeri F."/>
            <person name="Pham C."/>
            <person name="Simmons D."/>
            <person name="Wilczek-Boney K."/>
            <person name="Hale W."/>
            <person name="Jakkamsetti A."/>
            <person name="Pham P."/>
            <person name="Ruth R."/>
            <person name="San Lucas F."/>
            <person name="Warren J."/>
            <person name="Zhang J."/>
            <person name="Zhao Z."/>
            <person name="Zhou C."/>
            <person name="Zhu D."/>
            <person name="Lee S."/>
            <person name="Bess C."/>
            <person name="Blankenburg K."/>
            <person name="Forbes L."/>
            <person name="Fu Q."/>
            <person name="Gubbala S."/>
            <person name="Hirani K."/>
            <person name="Jayaseelan J.C."/>
            <person name="Lara F."/>
            <person name="Munidasa M."/>
            <person name="Palculict T."/>
            <person name="Patil S."/>
            <person name="Pu L.-L."/>
            <person name="Saada N."/>
            <person name="Tang L."/>
            <person name="Weissenberger G."/>
            <person name="Zhu Y."/>
            <person name="Hemphill L."/>
            <person name="Shang Y."/>
            <person name="Youmans B."/>
            <person name="Ayvaz T."/>
            <person name="Ross M."/>
            <person name="Santibanez J."/>
            <person name="Aqrawi P."/>
            <person name="Gross S."/>
            <person name="Joshi V."/>
            <person name="Fowler G."/>
            <person name="Nazareth L."/>
            <person name="Reid J."/>
            <person name="Worley K."/>
            <person name="Petrosino J."/>
            <person name="Highlander S."/>
            <person name="Gibbs R."/>
        </authorList>
    </citation>
    <scope>NUCLEOTIDE SEQUENCE [LARGE SCALE GENOMIC DNA]</scope>
    <source>
        <strain evidence="17 18">ATCC 51599</strain>
    </source>
</reference>
<keyword evidence="11" id="KW-0411">Iron-sulfur</keyword>
<dbReference type="Gene3D" id="3.10.20.30">
    <property type="match status" value="1"/>
</dbReference>
<dbReference type="EMBL" id="AEQP01000003">
    <property type="protein sequence ID" value="EFV95510.1"/>
    <property type="molecule type" value="Genomic_DNA"/>
</dbReference>
<dbReference type="PROSITE" id="PS51379">
    <property type="entry name" value="4FE4S_FER_2"/>
    <property type="match status" value="1"/>
</dbReference>
<feature type="region of interest" description="Disordered" evidence="15">
    <location>
        <begin position="1"/>
        <end position="56"/>
    </location>
</feature>
<dbReference type="EC" id="1.3.5.1" evidence="4"/>
<gene>
    <name evidence="17" type="ORF">HMPREF0551_0998</name>
</gene>
<evidence type="ECO:0000256" key="12">
    <source>
        <dbReference type="ARBA" id="ARBA00023291"/>
    </source>
</evidence>
<evidence type="ECO:0000256" key="3">
    <source>
        <dbReference type="ARBA" id="ARBA00009433"/>
    </source>
</evidence>
<dbReference type="GO" id="GO:0051538">
    <property type="term" value="F:3 iron, 4 sulfur cluster binding"/>
    <property type="evidence" value="ECO:0007669"/>
    <property type="project" value="UniProtKB-KW"/>
</dbReference>
<dbReference type="SUPFAM" id="SSF46548">
    <property type="entry name" value="alpha-helical ferredoxin"/>
    <property type="match status" value="1"/>
</dbReference>
<dbReference type="PROSITE" id="PS00198">
    <property type="entry name" value="4FE4S_FER_1"/>
    <property type="match status" value="1"/>
</dbReference>
<dbReference type="InterPro" id="IPR009051">
    <property type="entry name" value="Helical_ferredxn"/>
</dbReference>
<evidence type="ECO:0000313" key="18">
    <source>
        <dbReference type="Proteomes" id="UP000011021"/>
    </source>
</evidence>
<comment type="subunit">
    <text evidence="14">Part of an enzyme complex containing three subunits: a flavoprotein (frdA), an iron-sulfur protein (frdB), and diheme cytochrome b (frdC).</text>
</comment>
<name>E7RW27_9BURK</name>
<sequence>METLQETVLRRVRHDETEAAGHQRPAASSAAAPASAGSAPQSSTGQAAAATHGQRAETRTITIECMRYNPDTDSAPRYQSYEVPFTHDMSVLDGLQYIKDHLDGTITYRWSCRMAVCGSCGMMANDMPVLSCQAFLRDYYPGTLRIAPLSHFPIVRDLAVDQSDFLAKLERVKPYIITEEPRTPADGPNLQTPAQMDQYYQFSQCINCMLCYAACPQYGLNPEFTGPAALALLQRYNADSRDEGKAERMPVINAESGVWGCTLVGECSVVCPKGVDPARAINLNKVNSTQDYFFRFLMPGAKKKATNKAPQ</sequence>
<dbReference type="eggNOG" id="COG0479">
    <property type="taxonomic scope" value="Bacteria"/>
</dbReference>
<evidence type="ECO:0000256" key="4">
    <source>
        <dbReference type="ARBA" id="ARBA00012792"/>
    </source>
</evidence>
<comment type="cofactor">
    <cofactor evidence="2">
        <name>[4Fe-4S] cluster</name>
        <dbReference type="ChEBI" id="CHEBI:49883"/>
    </cofactor>
</comment>
<dbReference type="Proteomes" id="UP000011021">
    <property type="component" value="Unassembled WGS sequence"/>
</dbReference>
<protein>
    <recommendedName>
        <fullName evidence="4">succinate dehydrogenase</fullName>
        <ecNumber evidence="4">1.3.5.1</ecNumber>
    </recommendedName>
</protein>
<dbReference type="HOGENOM" id="CLU_044838_3_2_4"/>
<dbReference type="Pfam" id="PF13183">
    <property type="entry name" value="Fer4_8"/>
    <property type="match status" value="1"/>
</dbReference>
<dbReference type="GO" id="GO:0051537">
    <property type="term" value="F:2 iron, 2 sulfur cluster binding"/>
    <property type="evidence" value="ECO:0007669"/>
    <property type="project" value="UniProtKB-KW"/>
</dbReference>
<comment type="cofactor">
    <cofactor evidence="13">
        <name>[2Fe-2S] cluster</name>
        <dbReference type="ChEBI" id="CHEBI:190135"/>
    </cofactor>
</comment>
<comment type="caution">
    <text evidence="17">The sequence shown here is derived from an EMBL/GenBank/DDBJ whole genome shotgun (WGS) entry which is preliminary data.</text>
</comment>
<evidence type="ECO:0000256" key="7">
    <source>
        <dbReference type="ARBA" id="ARBA00022714"/>
    </source>
</evidence>
<keyword evidence="18" id="KW-1185">Reference proteome</keyword>
<dbReference type="Gene3D" id="1.10.1060.10">
    <property type="entry name" value="Alpha-helical ferredoxin"/>
    <property type="match status" value="1"/>
</dbReference>
<comment type="similarity">
    <text evidence="3">Belongs to the succinate dehydrogenase/fumarate reductase iron-sulfur protein family.</text>
</comment>
<proteinExistence type="inferred from homology"/>
<dbReference type="InterPro" id="IPR017896">
    <property type="entry name" value="4Fe4S_Fe-S-bd"/>
</dbReference>
<dbReference type="GO" id="GO:0022904">
    <property type="term" value="P:respiratory electron transport chain"/>
    <property type="evidence" value="ECO:0007669"/>
    <property type="project" value="TreeGrafter"/>
</dbReference>
<evidence type="ECO:0000256" key="6">
    <source>
        <dbReference type="ARBA" id="ARBA00022532"/>
    </source>
</evidence>
<dbReference type="NCBIfam" id="TIGR00384">
    <property type="entry name" value="dhsB"/>
    <property type="match status" value="1"/>
</dbReference>
<dbReference type="InterPro" id="IPR017900">
    <property type="entry name" value="4Fe4S_Fe_S_CS"/>
</dbReference>
<keyword evidence="8" id="KW-0479">Metal-binding</keyword>
<dbReference type="InterPro" id="IPR025192">
    <property type="entry name" value="Succ_DH/fum_Rdtase_N"/>
</dbReference>
<dbReference type="PROSITE" id="PS00197">
    <property type="entry name" value="2FE2S_FER_1"/>
    <property type="match status" value="1"/>
</dbReference>
<dbReference type="GO" id="GO:0051539">
    <property type="term" value="F:4 iron, 4 sulfur cluster binding"/>
    <property type="evidence" value="ECO:0007669"/>
    <property type="project" value="UniProtKB-KW"/>
</dbReference>
<dbReference type="GO" id="GO:0046872">
    <property type="term" value="F:metal ion binding"/>
    <property type="evidence" value="ECO:0007669"/>
    <property type="project" value="UniProtKB-KW"/>
</dbReference>
<evidence type="ECO:0000256" key="1">
    <source>
        <dbReference type="ARBA" id="ARBA00001927"/>
    </source>
</evidence>